<evidence type="ECO:0000256" key="3">
    <source>
        <dbReference type="ARBA" id="ARBA00022786"/>
    </source>
</evidence>
<dbReference type="Proteomes" id="UP001158576">
    <property type="component" value="Chromosome XSR"/>
</dbReference>
<evidence type="ECO:0000256" key="1">
    <source>
        <dbReference type="ARBA" id="ARBA00022679"/>
    </source>
</evidence>
<keyword evidence="3" id="KW-0833">Ubl conjugation pathway</keyword>
<accession>A0ABN7SKB7</accession>
<keyword evidence="7" id="KW-1185">Reference proteome</keyword>
<evidence type="ECO:0000313" key="7">
    <source>
        <dbReference type="Proteomes" id="UP001158576"/>
    </source>
</evidence>
<keyword evidence="2" id="KW-0479">Metal-binding</keyword>
<dbReference type="PROSITE" id="PS50127">
    <property type="entry name" value="UBC_2"/>
    <property type="match status" value="1"/>
</dbReference>
<protein>
    <submittedName>
        <fullName evidence="6">Oidioi.mRNA.OKI2018_I69.XSR.g16529.t1.cds</fullName>
    </submittedName>
</protein>
<organism evidence="6 7">
    <name type="scientific">Oikopleura dioica</name>
    <name type="common">Tunicate</name>
    <dbReference type="NCBI Taxonomy" id="34765"/>
    <lineage>
        <taxon>Eukaryota</taxon>
        <taxon>Metazoa</taxon>
        <taxon>Chordata</taxon>
        <taxon>Tunicata</taxon>
        <taxon>Appendicularia</taxon>
        <taxon>Copelata</taxon>
        <taxon>Oikopleuridae</taxon>
        <taxon>Oikopleura</taxon>
    </lineage>
</organism>
<evidence type="ECO:0000259" key="5">
    <source>
        <dbReference type="PROSITE" id="PS50127"/>
    </source>
</evidence>
<dbReference type="Pfam" id="PF00179">
    <property type="entry name" value="UQ_con"/>
    <property type="match status" value="1"/>
</dbReference>
<dbReference type="Gene3D" id="3.10.110.10">
    <property type="entry name" value="Ubiquitin Conjugating Enzyme"/>
    <property type="match status" value="1"/>
</dbReference>
<feature type="domain" description="UBC core" evidence="5">
    <location>
        <begin position="371"/>
        <end position="539"/>
    </location>
</feature>
<keyword evidence="1" id="KW-0808">Transferase</keyword>
<evidence type="ECO:0000313" key="6">
    <source>
        <dbReference type="EMBL" id="CAG5099447.1"/>
    </source>
</evidence>
<dbReference type="InterPro" id="IPR016135">
    <property type="entry name" value="UBQ-conjugating_enzyme/RWD"/>
</dbReference>
<dbReference type="PANTHER" id="PTHR46116">
    <property type="entry name" value="(E3-INDEPENDENT) E2 UBIQUITIN-CONJUGATING ENZYME"/>
    <property type="match status" value="1"/>
</dbReference>
<dbReference type="CDD" id="cd23837">
    <property type="entry name" value="UBCc_UBE2O"/>
    <property type="match status" value="1"/>
</dbReference>
<feature type="region of interest" description="Disordered" evidence="4">
    <location>
        <begin position="276"/>
        <end position="327"/>
    </location>
</feature>
<proteinExistence type="predicted"/>
<dbReference type="InterPro" id="IPR018527">
    <property type="entry name" value="Rubredoxin_Fe_BS"/>
</dbReference>
<dbReference type="Pfam" id="PF13913">
    <property type="entry name" value="zf-C2HC_2"/>
    <property type="match status" value="3"/>
</dbReference>
<feature type="region of interest" description="Disordered" evidence="4">
    <location>
        <begin position="1"/>
        <end position="44"/>
    </location>
</feature>
<gene>
    <name evidence="6" type="ORF">OKIOD_LOCUS8087</name>
</gene>
<dbReference type="PANTHER" id="PTHR46116:SF15">
    <property type="entry name" value="(E3-INDEPENDENT) E2 UBIQUITIN-CONJUGATING ENZYME"/>
    <property type="match status" value="1"/>
</dbReference>
<dbReference type="PROSITE" id="PS00202">
    <property type="entry name" value="RUBREDOXIN"/>
    <property type="match status" value="1"/>
</dbReference>
<evidence type="ECO:0000256" key="2">
    <source>
        <dbReference type="ARBA" id="ARBA00022723"/>
    </source>
</evidence>
<dbReference type="SUPFAM" id="SSF54495">
    <property type="entry name" value="UBC-like"/>
    <property type="match status" value="1"/>
</dbReference>
<feature type="compositionally biased region" description="Basic and acidic residues" evidence="4">
    <location>
        <begin position="318"/>
        <end position="327"/>
    </location>
</feature>
<evidence type="ECO:0000256" key="4">
    <source>
        <dbReference type="SAM" id="MobiDB-lite"/>
    </source>
</evidence>
<dbReference type="EMBL" id="OU015569">
    <property type="protein sequence ID" value="CAG5099447.1"/>
    <property type="molecule type" value="Genomic_DNA"/>
</dbReference>
<dbReference type="InterPro" id="IPR000608">
    <property type="entry name" value="UBC"/>
</dbReference>
<sequence>MSRKREGSSNTSASRKPRYEDVIMIADSSDDEQSQVPPAGDDECMIIEDKCIPPDRRSVSVESREVPGSSKETAPKQLLHNWACPICDQKFGMDLVSLEIHAALCNGKPIVPHSPNLNHEKPSTSQNLGLPQPVLQINIWPKPKPPSLIPNRTRTVGDDLLPCPLCGKKFHLEILQVHAAECTGAPEEEVPPSTSKQGTPKPLEKVACPLCGEEYDLVTLQVHAAECSGAPEPPHSSNVNHKKPSTSKALEKVACPLCSEQFELEILQIHAAECNGEPAKTGEAPSHSSYSNPGPSTSQHPDISKPPAKPVKKPVKKNASETRKIRNEKISEITQPVSDDVPLSDLGTVHCLDAPSPTHAFYDSKTRHPKTFLKIYNAELKRLRTSMPKGIHLWHYESRLDLLSFAIEGPPGTPYEFCIFTFDVLLPAGYPLTKAPKVHYRSTIGDGRDGMAHRINPNLYSNGKVCLSLLGTWSGSGCEKWSYTSNILQLVVSLQGLTLNAEPYFNEPGFEAHRNTPDGVVRSRNYNENLTTLLCDHVVTTIRNPGAPFEELVRESYFGSKESNKEGMLGKFIQKMENLIANRPDNLPYPLRPFTNSKKPFLTGKLQPLKKIKAEHDRKNSIFFCLNYFHRS</sequence>
<feature type="compositionally biased region" description="Polar residues" evidence="4">
    <location>
        <begin position="286"/>
        <end position="301"/>
    </location>
</feature>
<name>A0ABN7SKB7_OIKDI</name>
<reference evidence="6 7" key="1">
    <citation type="submission" date="2021-04" db="EMBL/GenBank/DDBJ databases">
        <authorList>
            <person name="Bliznina A."/>
        </authorList>
    </citation>
    <scope>NUCLEOTIDE SEQUENCE [LARGE SCALE GENOMIC DNA]</scope>
</reference>
<dbReference type="SMART" id="SM00212">
    <property type="entry name" value="UBCc"/>
    <property type="match status" value="1"/>
</dbReference>